<name>A0ABU7REP1_9BACT</name>
<gene>
    <name evidence="1" type="ORF">V2H41_04240</name>
</gene>
<dbReference type="EMBL" id="JAZGLY010000002">
    <property type="protein sequence ID" value="MEE6186476.1"/>
    <property type="molecule type" value="Genomic_DNA"/>
</dbReference>
<dbReference type="Proteomes" id="UP001357452">
    <property type="component" value="Unassembled WGS sequence"/>
</dbReference>
<sequence length="141" mass="16089">MTKQLLLFITVWGLLVGVSCNSGSSQDEADSDLDAARNFLEASLKGRYDRAADFMLRDSINNQQLDAVSRIQLSSEERQGLWDASIHIHNRQLLNDSTSIIVYSNSFHKDNRDTLKVVRKDGKWLVDFKYLFESKEGAFEN</sequence>
<organism evidence="1 2">
    <name type="scientific">Niabella digestorum</name>
    <dbReference type="NCBI Taxonomy" id="3117701"/>
    <lineage>
        <taxon>Bacteria</taxon>
        <taxon>Pseudomonadati</taxon>
        <taxon>Bacteroidota</taxon>
        <taxon>Chitinophagia</taxon>
        <taxon>Chitinophagales</taxon>
        <taxon>Chitinophagaceae</taxon>
        <taxon>Niabella</taxon>
    </lineage>
</organism>
<protein>
    <recommendedName>
        <fullName evidence="3">DUF4878 domain-containing protein</fullName>
    </recommendedName>
</protein>
<comment type="caution">
    <text evidence="1">The sequence shown here is derived from an EMBL/GenBank/DDBJ whole genome shotgun (WGS) entry which is preliminary data.</text>
</comment>
<reference evidence="1 2" key="1">
    <citation type="submission" date="2024-01" db="EMBL/GenBank/DDBJ databases">
        <title>Niabella digestum sp. nov., isolated from waste digestion system.</title>
        <authorList>
            <person name="Zhang L."/>
        </authorList>
    </citation>
    <scope>NUCLEOTIDE SEQUENCE [LARGE SCALE GENOMIC DNA]</scope>
    <source>
        <strain evidence="1 2">A18</strain>
    </source>
</reference>
<dbReference type="RefSeq" id="WP_330973885.1">
    <property type="nucleotide sequence ID" value="NZ_JAZGLY010000002.1"/>
</dbReference>
<evidence type="ECO:0008006" key="3">
    <source>
        <dbReference type="Google" id="ProtNLM"/>
    </source>
</evidence>
<dbReference type="PROSITE" id="PS51257">
    <property type="entry name" value="PROKAR_LIPOPROTEIN"/>
    <property type="match status" value="1"/>
</dbReference>
<proteinExistence type="predicted"/>
<accession>A0ABU7REP1</accession>
<keyword evidence="2" id="KW-1185">Reference proteome</keyword>
<evidence type="ECO:0000313" key="1">
    <source>
        <dbReference type="EMBL" id="MEE6186476.1"/>
    </source>
</evidence>
<evidence type="ECO:0000313" key="2">
    <source>
        <dbReference type="Proteomes" id="UP001357452"/>
    </source>
</evidence>